<proteinExistence type="predicted"/>
<dbReference type="Pfam" id="PF10650">
    <property type="entry name" value="zf-C3H1"/>
    <property type="match status" value="1"/>
</dbReference>
<feature type="compositionally biased region" description="Polar residues" evidence="1">
    <location>
        <begin position="59"/>
        <end position="72"/>
    </location>
</feature>
<dbReference type="AlphaFoldDB" id="A0A7J5Z343"/>
<feature type="compositionally biased region" description="Polar residues" evidence="1">
    <location>
        <begin position="405"/>
        <end position="415"/>
    </location>
</feature>
<feature type="region of interest" description="Disordered" evidence="1">
    <location>
        <begin position="155"/>
        <end position="235"/>
    </location>
</feature>
<comment type="caution">
    <text evidence="3">The sequence shown here is derived from an EMBL/GenBank/DDBJ whole genome shotgun (WGS) entry which is preliminary data.</text>
</comment>
<dbReference type="GO" id="GO:0000178">
    <property type="term" value="C:exosome (RNase complex)"/>
    <property type="evidence" value="ECO:0007669"/>
    <property type="project" value="TreeGrafter"/>
</dbReference>
<feature type="compositionally biased region" description="Basic and acidic residues" evidence="1">
    <location>
        <begin position="354"/>
        <end position="364"/>
    </location>
</feature>
<feature type="region of interest" description="Disordered" evidence="1">
    <location>
        <begin position="1"/>
        <end position="32"/>
    </location>
</feature>
<gene>
    <name evidence="3" type="ORF">F7725_023524</name>
</gene>
<reference evidence="3 4" key="1">
    <citation type="submission" date="2020-03" db="EMBL/GenBank/DDBJ databases">
        <title>Dissostichus mawsoni Genome sequencing and assembly.</title>
        <authorList>
            <person name="Park H."/>
        </authorList>
    </citation>
    <scope>NUCLEOTIDE SEQUENCE [LARGE SCALE GENOMIC DNA]</scope>
    <source>
        <strain evidence="3">DM0001</strain>
        <tissue evidence="3">Muscle</tissue>
    </source>
</reference>
<dbReference type="OrthoDB" id="1922977at2759"/>
<dbReference type="GO" id="GO:0005634">
    <property type="term" value="C:nucleus"/>
    <property type="evidence" value="ECO:0007669"/>
    <property type="project" value="TreeGrafter"/>
</dbReference>
<dbReference type="Proteomes" id="UP000518266">
    <property type="component" value="Unassembled WGS sequence"/>
</dbReference>
<feature type="region of interest" description="Disordered" evidence="1">
    <location>
        <begin position="440"/>
        <end position="532"/>
    </location>
</feature>
<keyword evidence="4" id="KW-1185">Reference proteome</keyword>
<dbReference type="InterPro" id="IPR019607">
    <property type="entry name" value="Putative_zinc-finger_domain"/>
</dbReference>
<sequence>MSPPQLPRHKAVVVSLRDSEDSDSDSGSQPAFGGLEFMIKEARRTVEVRLQELLLCTITTGPPGQRSRSASGSEKENNRAGLQRLCLKPSGPSTGFLKEQIARELQQRDEAVLRHLLQQEQKKRESLKAAEGKVLRKQRLQLLEREYALKIQQLKDRQALRSNPPSQSCPPGGGPVSSSVREGGPVSASVREGGRRPSLRRSSGSFTRPHLEQQGSPKDNNKPLPLYPPPGQRFSPYFRTKEKLPLSSVTFSNCMDPRRNFCRFELSGTCNDDLCRWQHMRDCTLTGNQLLQDFLSYNLSLIGCSETSSDKDISACTVPPTTCKDPRSWRPSAQSSAPPRRTVRTRVQGGDPGGGRHGEERRSDPGGVSLDVCVSSEDKRYFLSETDDLSNLELSVLQSPRDPSCGSNWPSSTCSRARRGAAGTSCSRCFLLMEAPPSSSQLMEATPSSSQLMEAPPSSSQLMEAPPSSSQLMEAPPSSSQLMEAPPSSSQLMEAPPSSSLLMEAPPSSQLMEAPPSSDRGSSPPLTEAPPS</sequence>
<feature type="region of interest" description="Disordered" evidence="1">
    <location>
        <begin position="325"/>
        <end position="369"/>
    </location>
</feature>
<feature type="compositionally biased region" description="Polar residues" evidence="1">
    <location>
        <begin position="440"/>
        <end position="511"/>
    </location>
</feature>
<feature type="domain" description="Putative zinc-finger" evidence="2">
    <location>
        <begin position="261"/>
        <end position="281"/>
    </location>
</feature>
<dbReference type="EMBL" id="JAAKFY010000007">
    <property type="protein sequence ID" value="KAF3855469.1"/>
    <property type="molecule type" value="Genomic_DNA"/>
</dbReference>
<evidence type="ECO:0000313" key="4">
    <source>
        <dbReference type="Proteomes" id="UP000518266"/>
    </source>
</evidence>
<dbReference type="PANTHER" id="PTHR21563">
    <property type="entry name" value="ZINC FINGER C3H1 DOMAIN-CONTAINING PROTEIN"/>
    <property type="match status" value="1"/>
</dbReference>
<dbReference type="PANTHER" id="PTHR21563:SF3">
    <property type="entry name" value="ZINC FINGER C3H1 DOMAIN-CONTAINING PROTEIN"/>
    <property type="match status" value="1"/>
</dbReference>
<name>A0A7J5Z343_DISMA</name>
<feature type="compositionally biased region" description="Low complexity" evidence="1">
    <location>
        <begin position="164"/>
        <end position="187"/>
    </location>
</feature>
<evidence type="ECO:0000256" key="1">
    <source>
        <dbReference type="SAM" id="MobiDB-lite"/>
    </source>
</evidence>
<evidence type="ECO:0000313" key="3">
    <source>
        <dbReference type="EMBL" id="KAF3855469.1"/>
    </source>
</evidence>
<dbReference type="InterPro" id="IPR039278">
    <property type="entry name" value="Red1"/>
</dbReference>
<feature type="region of interest" description="Disordered" evidence="1">
    <location>
        <begin position="59"/>
        <end position="79"/>
    </location>
</feature>
<evidence type="ECO:0000259" key="2">
    <source>
        <dbReference type="Pfam" id="PF10650"/>
    </source>
</evidence>
<feature type="region of interest" description="Disordered" evidence="1">
    <location>
        <begin position="399"/>
        <end position="419"/>
    </location>
</feature>
<accession>A0A7J5Z343</accession>
<protein>
    <recommendedName>
        <fullName evidence="2">Putative zinc-finger domain-containing protein</fullName>
    </recommendedName>
</protein>
<organism evidence="3 4">
    <name type="scientific">Dissostichus mawsoni</name>
    <name type="common">Antarctic cod</name>
    <dbReference type="NCBI Taxonomy" id="36200"/>
    <lineage>
        <taxon>Eukaryota</taxon>
        <taxon>Metazoa</taxon>
        <taxon>Chordata</taxon>
        <taxon>Craniata</taxon>
        <taxon>Vertebrata</taxon>
        <taxon>Euteleostomi</taxon>
        <taxon>Actinopterygii</taxon>
        <taxon>Neopterygii</taxon>
        <taxon>Teleostei</taxon>
        <taxon>Neoteleostei</taxon>
        <taxon>Acanthomorphata</taxon>
        <taxon>Eupercaria</taxon>
        <taxon>Perciformes</taxon>
        <taxon>Notothenioidei</taxon>
        <taxon>Nototheniidae</taxon>
        <taxon>Dissostichus</taxon>
    </lineage>
</organism>